<dbReference type="EMBL" id="CP071794">
    <property type="protein sequence ID" value="QTD57920.1"/>
    <property type="molecule type" value="Genomic_DNA"/>
</dbReference>
<accession>A0ABX7TA12</accession>
<sequence>MTVNVSESPLSWLRARGHLTDRQFDSGEKLHADWERASLAPNVTMSWNSTPPTDGRRAAPDMLNATEAQIAAKQRFDNAIAYLGRDLCDIAWRIICAGEGVPTAEKHLGWPARSGKLVLKIALDRLGDFYRLP</sequence>
<protein>
    <recommendedName>
        <fullName evidence="1">DUF6456 domain-containing protein</fullName>
    </recommendedName>
</protein>
<dbReference type="Pfam" id="PF20057">
    <property type="entry name" value="DUF6456"/>
    <property type="match status" value="1"/>
</dbReference>
<reference evidence="2 3" key="1">
    <citation type="submission" date="2021-03" db="EMBL/GenBank/DDBJ databases">
        <title>Complete genome of Parasphingorhabdus_sp.JHSY0214.</title>
        <authorList>
            <person name="Yoo J.H."/>
            <person name="Bae J.W."/>
        </authorList>
    </citation>
    <scope>NUCLEOTIDE SEQUENCE [LARGE SCALE GENOMIC DNA]</scope>
    <source>
        <strain evidence="2 3">JHSY0214</strain>
    </source>
</reference>
<keyword evidence="3" id="KW-1185">Reference proteome</keyword>
<evidence type="ECO:0000259" key="1">
    <source>
        <dbReference type="Pfam" id="PF20057"/>
    </source>
</evidence>
<gene>
    <name evidence="2" type="ORF">J4G78_17060</name>
</gene>
<dbReference type="Proteomes" id="UP000663923">
    <property type="component" value="Chromosome"/>
</dbReference>
<proteinExistence type="predicted"/>
<organism evidence="2 3">
    <name type="scientific">Parasphingorhabdus cellanae</name>
    <dbReference type="NCBI Taxonomy" id="2806553"/>
    <lineage>
        <taxon>Bacteria</taxon>
        <taxon>Pseudomonadati</taxon>
        <taxon>Pseudomonadota</taxon>
        <taxon>Alphaproteobacteria</taxon>
        <taxon>Sphingomonadales</taxon>
        <taxon>Sphingomonadaceae</taxon>
        <taxon>Parasphingorhabdus</taxon>
    </lineage>
</organism>
<feature type="domain" description="DUF6456" evidence="1">
    <location>
        <begin position="2"/>
        <end position="131"/>
    </location>
</feature>
<evidence type="ECO:0000313" key="3">
    <source>
        <dbReference type="Proteomes" id="UP000663923"/>
    </source>
</evidence>
<evidence type="ECO:0000313" key="2">
    <source>
        <dbReference type="EMBL" id="QTD57920.1"/>
    </source>
</evidence>
<dbReference type="InterPro" id="IPR045599">
    <property type="entry name" value="DUF6456"/>
</dbReference>
<name>A0ABX7TA12_9SPHN</name>